<name>A0AAW0R2E6_9PEZI</name>
<evidence type="ECO:0000313" key="2">
    <source>
        <dbReference type="Proteomes" id="UP001392437"/>
    </source>
</evidence>
<protein>
    <recommendedName>
        <fullName evidence="3">Lipoprotein</fullName>
    </recommendedName>
</protein>
<sequence length="79" mass="7810">MERGQRPLRRVVVVVAAGVAGAAAFAAGGAAVGACGVAVAERAGTRYVADQHAQDRDAGGDYGDGDLGGAVHDHGCYVD</sequence>
<accession>A0AAW0R2E6</accession>
<organism evidence="1 2">
    <name type="scientific">Apiospora kogelbergensis</name>
    <dbReference type="NCBI Taxonomy" id="1337665"/>
    <lineage>
        <taxon>Eukaryota</taxon>
        <taxon>Fungi</taxon>
        <taxon>Dikarya</taxon>
        <taxon>Ascomycota</taxon>
        <taxon>Pezizomycotina</taxon>
        <taxon>Sordariomycetes</taxon>
        <taxon>Xylariomycetidae</taxon>
        <taxon>Amphisphaeriales</taxon>
        <taxon>Apiosporaceae</taxon>
        <taxon>Apiospora</taxon>
    </lineage>
</organism>
<evidence type="ECO:0000313" key="1">
    <source>
        <dbReference type="EMBL" id="KAK8121370.1"/>
    </source>
</evidence>
<dbReference type="AlphaFoldDB" id="A0AAW0R2E6"/>
<dbReference type="PROSITE" id="PS51257">
    <property type="entry name" value="PROKAR_LIPOPROTEIN"/>
    <property type="match status" value="1"/>
</dbReference>
<evidence type="ECO:0008006" key="3">
    <source>
        <dbReference type="Google" id="ProtNLM"/>
    </source>
</evidence>
<dbReference type="EMBL" id="JAQQWP010000004">
    <property type="protein sequence ID" value="KAK8121370.1"/>
    <property type="molecule type" value="Genomic_DNA"/>
</dbReference>
<gene>
    <name evidence="1" type="ORF">PG999_005490</name>
</gene>
<dbReference type="Proteomes" id="UP001392437">
    <property type="component" value="Unassembled WGS sequence"/>
</dbReference>
<reference evidence="1 2" key="1">
    <citation type="submission" date="2023-01" db="EMBL/GenBank/DDBJ databases">
        <title>Analysis of 21 Apiospora genomes using comparative genomics revels a genus with tremendous synthesis potential of carbohydrate active enzymes and secondary metabolites.</title>
        <authorList>
            <person name="Sorensen T."/>
        </authorList>
    </citation>
    <scope>NUCLEOTIDE SEQUENCE [LARGE SCALE GENOMIC DNA]</scope>
    <source>
        <strain evidence="1 2">CBS 117206</strain>
    </source>
</reference>
<keyword evidence="2" id="KW-1185">Reference proteome</keyword>
<comment type="caution">
    <text evidence="1">The sequence shown here is derived from an EMBL/GenBank/DDBJ whole genome shotgun (WGS) entry which is preliminary data.</text>
</comment>
<proteinExistence type="predicted"/>